<feature type="domain" description="XPG N-terminal" evidence="17">
    <location>
        <begin position="1"/>
        <end position="99"/>
    </location>
</feature>
<dbReference type="InterPro" id="IPR006086">
    <property type="entry name" value="XPG-I_dom"/>
</dbReference>
<dbReference type="EMBL" id="LXFE01000422">
    <property type="protein sequence ID" value="OLL25356.1"/>
    <property type="molecule type" value="Genomic_DNA"/>
</dbReference>
<dbReference type="GO" id="GO:0035312">
    <property type="term" value="F:5'-3' DNA exonuclease activity"/>
    <property type="evidence" value="ECO:0007669"/>
    <property type="project" value="InterPro"/>
</dbReference>
<dbReference type="Pfam" id="PF00752">
    <property type="entry name" value="XPG_N"/>
    <property type="match status" value="1"/>
</dbReference>
<keyword evidence="13" id="KW-0539">Nucleus</keyword>
<keyword evidence="9" id="KW-0460">Magnesium</keyword>
<dbReference type="GO" id="GO:0017108">
    <property type="term" value="F:5'-flap endonuclease activity"/>
    <property type="evidence" value="ECO:0007669"/>
    <property type="project" value="TreeGrafter"/>
</dbReference>
<comment type="caution">
    <text evidence="18">The sequence shown here is derived from an EMBL/GenBank/DDBJ whole genome shotgun (WGS) entry which is preliminary data.</text>
</comment>
<dbReference type="PROSITE" id="PS50005">
    <property type="entry name" value="TPR"/>
    <property type="match status" value="1"/>
</dbReference>
<dbReference type="Gene3D" id="1.10.150.20">
    <property type="entry name" value="5' to 3' exonuclease, C-terminal subdomain"/>
    <property type="match status" value="1"/>
</dbReference>
<dbReference type="Gene3D" id="3.40.50.1010">
    <property type="entry name" value="5'-nuclease"/>
    <property type="match status" value="1"/>
</dbReference>
<dbReference type="GO" id="GO:0005634">
    <property type="term" value="C:nucleus"/>
    <property type="evidence" value="ECO:0007669"/>
    <property type="project" value="UniProtKB-SubCell"/>
</dbReference>
<evidence type="ECO:0000259" key="17">
    <source>
        <dbReference type="SMART" id="SM00485"/>
    </source>
</evidence>
<dbReference type="STRING" id="1198029.A0A1U7LRQ8"/>
<dbReference type="SUPFAM" id="SSF47807">
    <property type="entry name" value="5' to 3' exonuclease, C-terminal subdomain"/>
    <property type="match status" value="1"/>
</dbReference>
<dbReference type="SMART" id="SM00485">
    <property type="entry name" value="XPGN"/>
    <property type="match status" value="1"/>
</dbReference>
<feature type="domain" description="XPG-I" evidence="16">
    <location>
        <begin position="141"/>
        <end position="207"/>
    </location>
</feature>
<keyword evidence="14" id="KW-0802">TPR repeat</keyword>
<evidence type="ECO:0000313" key="18">
    <source>
        <dbReference type="EMBL" id="OLL25356.1"/>
    </source>
</evidence>
<dbReference type="SMART" id="SM00484">
    <property type="entry name" value="XPGI"/>
    <property type="match status" value="1"/>
</dbReference>
<evidence type="ECO:0000256" key="1">
    <source>
        <dbReference type="ARBA" id="ARBA00001946"/>
    </source>
</evidence>
<evidence type="ECO:0000259" key="16">
    <source>
        <dbReference type="SMART" id="SM00484"/>
    </source>
</evidence>
<dbReference type="InterPro" id="IPR019734">
    <property type="entry name" value="TPR_rpt"/>
</dbReference>
<dbReference type="GO" id="GO:0003677">
    <property type="term" value="F:DNA binding"/>
    <property type="evidence" value="ECO:0007669"/>
    <property type="project" value="UniProtKB-KW"/>
</dbReference>
<dbReference type="OrthoDB" id="26491at2759"/>
<dbReference type="InterPro" id="IPR037315">
    <property type="entry name" value="EXO1_H3TH"/>
</dbReference>
<dbReference type="FunFam" id="1.10.150.20:FF:000011">
    <property type="entry name" value="exonuclease 1"/>
    <property type="match status" value="1"/>
</dbReference>
<evidence type="ECO:0000256" key="2">
    <source>
        <dbReference type="ARBA" id="ARBA00004123"/>
    </source>
</evidence>
<dbReference type="AlphaFoldDB" id="A0A1U7LRQ8"/>
<keyword evidence="5" id="KW-0479">Metal-binding</keyword>
<evidence type="ECO:0000256" key="11">
    <source>
        <dbReference type="ARBA" id="ARBA00023125"/>
    </source>
</evidence>
<dbReference type="GO" id="GO:0006281">
    <property type="term" value="P:DNA repair"/>
    <property type="evidence" value="ECO:0007669"/>
    <property type="project" value="UniProtKB-KW"/>
</dbReference>
<dbReference type="InterPro" id="IPR006084">
    <property type="entry name" value="XPG/Rad2"/>
</dbReference>
<dbReference type="PANTHER" id="PTHR11081:SF65">
    <property type="entry name" value="DNA DAMAGE-INDUCIBLE PROTEIN DIN7-RELATED"/>
    <property type="match status" value="1"/>
</dbReference>
<keyword evidence="11" id="KW-0238">DNA-binding</keyword>
<dbReference type="PANTHER" id="PTHR11081">
    <property type="entry name" value="FLAP ENDONUCLEASE FAMILY MEMBER"/>
    <property type="match status" value="1"/>
</dbReference>
<comment type="subcellular location">
    <subcellularLocation>
        <location evidence="2">Nucleus</location>
    </subcellularLocation>
</comment>
<dbReference type="InterPro" id="IPR006085">
    <property type="entry name" value="XPG_DNA_repair_N"/>
</dbReference>
<proteinExistence type="inferred from homology"/>
<evidence type="ECO:0000313" key="19">
    <source>
        <dbReference type="Proteomes" id="UP000186594"/>
    </source>
</evidence>
<keyword evidence="8" id="KW-0269">Exonuclease</keyword>
<dbReference type="SUPFAM" id="SSF88723">
    <property type="entry name" value="PIN domain-like"/>
    <property type="match status" value="1"/>
</dbReference>
<name>A0A1U7LRQ8_NEOID</name>
<evidence type="ECO:0000256" key="10">
    <source>
        <dbReference type="ARBA" id="ARBA00022881"/>
    </source>
</evidence>
<keyword evidence="10" id="KW-0267">Excision nuclease</keyword>
<gene>
    <name evidence="18" type="ORF">NEOLI_002609</name>
</gene>
<dbReference type="InterPro" id="IPR029060">
    <property type="entry name" value="PIN-like_dom_sf"/>
</dbReference>
<dbReference type="FunFam" id="3.40.50.1010:FF:000002">
    <property type="entry name" value="Exonuclease 1, putative"/>
    <property type="match status" value="1"/>
</dbReference>
<evidence type="ECO:0000256" key="15">
    <source>
        <dbReference type="SAM" id="MobiDB-lite"/>
    </source>
</evidence>
<evidence type="ECO:0000256" key="6">
    <source>
        <dbReference type="ARBA" id="ARBA00022763"/>
    </source>
</evidence>
<dbReference type="PRINTS" id="PR00853">
    <property type="entry name" value="XPGRADSUPER"/>
</dbReference>
<evidence type="ECO:0000256" key="4">
    <source>
        <dbReference type="ARBA" id="ARBA00022722"/>
    </source>
</evidence>
<dbReference type="Proteomes" id="UP000186594">
    <property type="component" value="Unassembled WGS sequence"/>
</dbReference>
<keyword evidence="19" id="KW-1185">Reference proteome</keyword>
<dbReference type="InterPro" id="IPR044752">
    <property type="entry name" value="PIN-like_EXO1"/>
</dbReference>
<dbReference type="GO" id="GO:0046872">
    <property type="term" value="F:metal ion binding"/>
    <property type="evidence" value="ECO:0007669"/>
    <property type="project" value="UniProtKB-KW"/>
</dbReference>
<sequence length="596" mass="66637">MGIHGLLPALKSIQQKTHIRAFAGQTVGVDAYVWLYKGAFACAFNLALGKDTTKYVDYVMHRVKMLRHYNVRPYIVLDGGFLPSKAKTEIERKKRRADSRALGLKFLAQGQKKKAMEQFKRCLDITPEMAHRFIIACNKHIDYIVAPYEADAQLAYLEKKGLISAIITEDSDLLVYGCKKVLFKMDQCGECIEIDRSRFAATADIKLAGFSDDTFRHMAMLSGCDYLSNIPNLGLKKAHKYLYKYKTIDRFFRAMALDPTIKIPDGYEQDFYKADLTFRHQRVFCPVSNTLVMLNEPENPALLEGQDFIGPLLLSHIAQGIAQGYLCPVTKKPFRHVGTSGKENIPPKSLKKTESCPKPGSIESFFGSEPVLATATSSLSLTPLFHIVPPKRSLEAMPISDASERIAKRIKVFSQEPTSANTPTITQSCYFTPPNSQQSLKFRAIHTAAKEAMKPDVADSPITPPESQVLDLGEPEQIAAASTTAVNESLEKAEILPPLEEYCTPTPKQRSSNFSTTGPSKFAENWKSRFSNQYSTPTRPDPTKTPFMMTSSLPRLGIRSIEIARTKIRLSKNVPIVEKAAGTPSFFEKFRHSNLR</sequence>
<evidence type="ECO:0000256" key="14">
    <source>
        <dbReference type="PROSITE-ProRule" id="PRU00339"/>
    </source>
</evidence>
<evidence type="ECO:0000256" key="12">
    <source>
        <dbReference type="ARBA" id="ARBA00023204"/>
    </source>
</evidence>
<evidence type="ECO:0000256" key="3">
    <source>
        <dbReference type="ARBA" id="ARBA00010563"/>
    </source>
</evidence>
<keyword evidence="7" id="KW-0378">Hydrolase</keyword>
<accession>A0A1U7LRQ8</accession>
<dbReference type="CDD" id="cd09857">
    <property type="entry name" value="PIN_EXO1"/>
    <property type="match status" value="1"/>
</dbReference>
<reference evidence="18 19" key="1">
    <citation type="submission" date="2016-04" db="EMBL/GenBank/DDBJ databases">
        <title>Evolutionary innovation and constraint leading to complex multicellularity in the Ascomycota.</title>
        <authorList>
            <person name="Cisse O."/>
            <person name="Nguyen A."/>
            <person name="Hewitt D.A."/>
            <person name="Jedd G."/>
            <person name="Stajich J.E."/>
        </authorList>
    </citation>
    <scope>NUCLEOTIDE SEQUENCE [LARGE SCALE GENOMIC DNA]</scope>
    <source>
        <strain evidence="18 19">DAH-3</strain>
    </source>
</reference>
<protein>
    <submittedName>
        <fullName evidence="18">Exodeoxyribonuclease 1</fullName>
    </submittedName>
</protein>
<evidence type="ECO:0000256" key="5">
    <source>
        <dbReference type="ARBA" id="ARBA00022723"/>
    </source>
</evidence>
<dbReference type="InterPro" id="IPR036279">
    <property type="entry name" value="5-3_exonuclease_C_sf"/>
</dbReference>
<comment type="similarity">
    <text evidence="3">Belongs to the XPG/RAD2 endonuclease family. EXO1 subfamily.</text>
</comment>
<keyword evidence="4" id="KW-0540">Nuclease</keyword>
<evidence type="ECO:0000256" key="13">
    <source>
        <dbReference type="ARBA" id="ARBA00023242"/>
    </source>
</evidence>
<feature type="repeat" description="TPR" evidence="14">
    <location>
        <begin position="96"/>
        <end position="129"/>
    </location>
</feature>
<keyword evidence="6" id="KW-0227">DNA damage</keyword>
<evidence type="ECO:0000256" key="7">
    <source>
        <dbReference type="ARBA" id="ARBA00022801"/>
    </source>
</evidence>
<organism evidence="18 19">
    <name type="scientific">Neolecta irregularis (strain DAH-3)</name>
    <dbReference type="NCBI Taxonomy" id="1198029"/>
    <lineage>
        <taxon>Eukaryota</taxon>
        <taxon>Fungi</taxon>
        <taxon>Dikarya</taxon>
        <taxon>Ascomycota</taxon>
        <taxon>Taphrinomycotina</taxon>
        <taxon>Neolectales</taxon>
        <taxon>Neolectaceae</taxon>
        <taxon>Neolecta</taxon>
    </lineage>
</organism>
<dbReference type="Pfam" id="PF00867">
    <property type="entry name" value="XPG_I"/>
    <property type="match status" value="1"/>
</dbReference>
<keyword evidence="12" id="KW-0234">DNA repair</keyword>
<evidence type="ECO:0000256" key="9">
    <source>
        <dbReference type="ARBA" id="ARBA00022842"/>
    </source>
</evidence>
<evidence type="ECO:0000256" key="8">
    <source>
        <dbReference type="ARBA" id="ARBA00022839"/>
    </source>
</evidence>
<feature type="region of interest" description="Disordered" evidence="15">
    <location>
        <begin position="531"/>
        <end position="550"/>
    </location>
</feature>
<comment type="cofactor">
    <cofactor evidence="1">
        <name>Mg(2+)</name>
        <dbReference type="ChEBI" id="CHEBI:18420"/>
    </cofactor>
</comment>
<dbReference type="CDD" id="cd09908">
    <property type="entry name" value="H3TH_EXO1"/>
    <property type="match status" value="1"/>
</dbReference>